<protein>
    <recommendedName>
        <fullName evidence="1">Spore protein YkvP/CgeB glycosyl transferase-like domain-containing protein</fullName>
    </recommendedName>
</protein>
<name>A0A2T2WWV1_9FIRM</name>
<sequence>MRVSLIGKYGISELCNAFLAQGWECSPHSDEMILRDEMGRPATPGVLTPADLYLLIGEHGDAQKLPSWAHPLALWVIDPHFSPGLEWALGSASRADIVFVSQKQAVQDFRMHGRDSQWMPLACGDEPRPLAREEIYDVTFVGSLGPGTAEDRNRLCHIIQEEFPSHYIGTAWGEDLTRVYAQSRIVLNSSMVTTYRNLPPRVFHVLSAGKCLLTDPCNGLADLFEDGHHLVVYHDDNEFREELRQLLADPRHLKEIAQSGHEYAMAHHTFHNRVDQILKACKDRHLITA</sequence>
<evidence type="ECO:0000259" key="1">
    <source>
        <dbReference type="Pfam" id="PF13524"/>
    </source>
</evidence>
<dbReference type="Gene3D" id="3.40.50.2000">
    <property type="entry name" value="Glycogen Phosphorylase B"/>
    <property type="match status" value="1"/>
</dbReference>
<organism evidence="2 3">
    <name type="scientific">Sulfobacillus benefaciens</name>
    <dbReference type="NCBI Taxonomy" id="453960"/>
    <lineage>
        <taxon>Bacteria</taxon>
        <taxon>Bacillati</taxon>
        <taxon>Bacillota</taxon>
        <taxon>Clostridia</taxon>
        <taxon>Eubacteriales</taxon>
        <taxon>Clostridiales Family XVII. Incertae Sedis</taxon>
        <taxon>Sulfobacillus</taxon>
    </lineage>
</organism>
<proteinExistence type="predicted"/>
<dbReference type="InterPro" id="IPR055259">
    <property type="entry name" value="YkvP/CgeB_Glyco_trans-like"/>
</dbReference>
<gene>
    <name evidence="2" type="ORF">C7B43_13120</name>
</gene>
<accession>A0A2T2WWV1</accession>
<evidence type="ECO:0000313" key="2">
    <source>
        <dbReference type="EMBL" id="PSR26714.1"/>
    </source>
</evidence>
<evidence type="ECO:0000313" key="3">
    <source>
        <dbReference type="Proteomes" id="UP000242699"/>
    </source>
</evidence>
<feature type="domain" description="Spore protein YkvP/CgeB glycosyl transferase-like" evidence="1">
    <location>
        <begin position="158"/>
        <end position="278"/>
    </location>
</feature>
<dbReference type="Proteomes" id="UP000242699">
    <property type="component" value="Unassembled WGS sequence"/>
</dbReference>
<dbReference type="Pfam" id="PF13524">
    <property type="entry name" value="Glyco_trans_1_2"/>
    <property type="match status" value="1"/>
</dbReference>
<dbReference type="AlphaFoldDB" id="A0A2T2WWV1"/>
<comment type="caution">
    <text evidence="2">The sequence shown here is derived from an EMBL/GenBank/DDBJ whole genome shotgun (WGS) entry which is preliminary data.</text>
</comment>
<dbReference type="SUPFAM" id="SSF53756">
    <property type="entry name" value="UDP-Glycosyltransferase/glycogen phosphorylase"/>
    <property type="match status" value="1"/>
</dbReference>
<dbReference type="EMBL" id="PXYT01000033">
    <property type="protein sequence ID" value="PSR26714.1"/>
    <property type="molecule type" value="Genomic_DNA"/>
</dbReference>
<reference evidence="2 3" key="1">
    <citation type="journal article" date="2014" name="BMC Genomics">
        <title>Comparison of environmental and isolate Sulfobacillus genomes reveals diverse carbon, sulfur, nitrogen, and hydrogen metabolisms.</title>
        <authorList>
            <person name="Justice N.B."/>
            <person name="Norman A."/>
            <person name="Brown C.T."/>
            <person name="Singh A."/>
            <person name="Thomas B.C."/>
            <person name="Banfield J.F."/>
        </authorList>
    </citation>
    <scope>NUCLEOTIDE SEQUENCE [LARGE SCALE GENOMIC DNA]</scope>
    <source>
        <strain evidence="2">AMDSBA1</strain>
    </source>
</reference>